<dbReference type="GeneID" id="20202549"/>
<evidence type="ECO:0000313" key="3">
    <source>
        <dbReference type="EMBL" id="ESO08992.1"/>
    </source>
</evidence>
<feature type="compositionally biased region" description="Low complexity" evidence="1">
    <location>
        <begin position="74"/>
        <end position="95"/>
    </location>
</feature>
<reference evidence="5" key="1">
    <citation type="submission" date="2012-12" db="EMBL/GenBank/DDBJ databases">
        <authorList>
            <person name="Hellsten U."/>
            <person name="Grimwood J."/>
            <person name="Chapman J.A."/>
            <person name="Shapiro H."/>
            <person name="Aerts A."/>
            <person name="Otillar R.P."/>
            <person name="Terry A.Y."/>
            <person name="Boore J.L."/>
            <person name="Simakov O."/>
            <person name="Marletaz F."/>
            <person name="Cho S.-J."/>
            <person name="Edsinger-Gonzales E."/>
            <person name="Havlak P."/>
            <person name="Kuo D.-H."/>
            <person name="Larsson T."/>
            <person name="Lv J."/>
            <person name="Arendt D."/>
            <person name="Savage R."/>
            <person name="Osoegawa K."/>
            <person name="de Jong P."/>
            <person name="Lindberg D.R."/>
            <person name="Seaver E.C."/>
            <person name="Weisblat D.A."/>
            <person name="Putnam N.H."/>
            <person name="Grigoriev I.V."/>
            <person name="Rokhsar D.S."/>
        </authorList>
    </citation>
    <scope>NUCLEOTIDE SEQUENCE</scope>
</reference>
<feature type="compositionally biased region" description="Basic and acidic residues" evidence="1">
    <location>
        <begin position="96"/>
        <end position="108"/>
    </location>
</feature>
<dbReference type="GO" id="GO:0015252">
    <property type="term" value="F:proton channel activity"/>
    <property type="evidence" value="ECO:0000318"/>
    <property type="project" value="GO_Central"/>
</dbReference>
<keyword evidence="2" id="KW-1133">Transmembrane helix</keyword>
<feature type="compositionally biased region" description="Low complexity" evidence="1">
    <location>
        <begin position="377"/>
        <end position="390"/>
    </location>
</feature>
<dbReference type="GO" id="GO:0005886">
    <property type="term" value="C:plasma membrane"/>
    <property type="evidence" value="ECO:0000318"/>
    <property type="project" value="GO_Central"/>
</dbReference>
<dbReference type="GO" id="GO:1902600">
    <property type="term" value="P:proton transmembrane transport"/>
    <property type="evidence" value="ECO:0000318"/>
    <property type="project" value="GO_Central"/>
</dbReference>
<evidence type="ECO:0000313" key="5">
    <source>
        <dbReference type="Proteomes" id="UP000015101"/>
    </source>
</evidence>
<gene>
    <name evidence="4" type="primary">20202549</name>
    <name evidence="3" type="ORF">HELRODRAFT_168922</name>
</gene>
<feature type="transmembrane region" description="Helical" evidence="2">
    <location>
        <begin position="205"/>
        <end position="227"/>
    </location>
</feature>
<keyword evidence="5" id="KW-1185">Reference proteome</keyword>
<protein>
    <submittedName>
        <fullName evidence="3 4">Uncharacterized protein</fullName>
    </submittedName>
</protein>
<feature type="region of interest" description="Disordered" evidence="1">
    <location>
        <begin position="377"/>
        <end position="399"/>
    </location>
</feature>
<dbReference type="CTD" id="20202549"/>
<dbReference type="EMBL" id="AMQM01003144">
    <property type="status" value="NOT_ANNOTATED_CDS"/>
    <property type="molecule type" value="Genomic_DNA"/>
</dbReference>
<accession>T1F149</accession>
<organism evidence="4 5">
    <name type="scientific">Helobdella robusta</name>
    <name type="common">Californian leech</name>
    <dbReference type="NCBI Taxonomy" id="6412"/>
    <lineage>
        <taxon>Eukaryota</taxon>
        <taxon>Metazoa</taxon>
        <taxon>Spiralia</taxon>
        <taxon>Lophotrochozoa</taxon>
        <taxon>Annelida</taxon>
        <taxon>Clitellata</taxon>
        <taxon>Hirudinea</taxon>
        <taxon>Rhynchobdellida</taxon>
        <taxon>Glossiphoniidae</taxon>
        <taxon>Helobdella</taxon>
    </lineage>
</organism>
<proteinExistence type="predicted"/>
<keyword evidence="2" id="KW-0472">Membrane</keyword>
<dbReference type="KEGG" id="hro:HELRODRAFT_168922"/>
<keyword evidence="2" id="KW-0812">Transmembrane</keyword>
<evidence type="ECO:0000313" key="4">
    <source>
        <dbReference type="EnsemblMetazoa" id="HelroP168922"/>
    </source>
</evidence>
<feature type="compositionally biased region" description="Acidic residues" evidence="1">
    <location>
        <begin position="109"/>
        <end position="118"/>
    </location>
</feature>
<name>T1F149_HELRO</name>
<dbReference type="AlphaFoldDB" id="T1F149"/>
<evidence type="ECO:0000256" key="1">
    <source>
        <dbReference type="SAM" id="MobiDB-lite"/>
    </source>
</evidence>
<dbReference type="RefSeq" id="XP_009013014.1">
    <property type="nucleotide sequence ID" value="XM_009014766.1"/>
</dbReference>
<feature type="transmembrane region" description="Helical" evidence="2">
    <location>
        <begin position="243"/>
        <end position="264"/>
    </location>
</feature>
<dbReference type="InParanoid" id="T1F149"/>
<sequence length="479" mass="54791">MTNSSAKIHTMNLQIKSNFNIFNEFILPALKQKKHMEVLHDKQSQPDEQTETGGIKDVHPSTPSQTINARADDSPSFTSTTSSTNMLISQRQQHQQQDKEQVDNKEQDEQGDEQEPELEQTNKNEYETYDDNQLRGLYKKSNKTKMSGNKIFGSRKNMDSFSINSTSKKNNISEPPRTQSLSMLLTINKPPPRNGKKGDSKHSGLARLLSILYAILIIICGFIFPIVEILQDQWLKTWYNGMYIFYIYTLGTLIYIYMQVVLALPSSDCSRKNHGRTASSTDGLSAKIRNHYVNHGFATTNSAKLHEQNSIKKPNTELNVDVDLDNKLASQYNISNQEQNTRKQKIGHSTSFNEKKNHANKKLITAVLKFNSTTRLNSSSNINRRSTTNLPTDEKDEDEMSETIQRHNSMLEEIPTVDEEMCEEEKMEEILIDLSELGTIFSHNGSSFFLRIGTLRECQVNANVCWNVFRLFELLVFRL</sequence>
<dbReference type="Proteomes" id="UP000015101">
    <property type="component" value="Unassembled WGS sequence"/>
</dbReference>
<reference evidence="4" key="3">
    <citation type="submission" date="2015-06" db="UniProtKB">
        <authorList>
            <consortium name="EnsemblMetazoa"/>
        </authorList>
    </citation>
    <scope>IDENTIFICATION</scope>
</reference>
<dbReference type="EnsemblMetazoa" id="HelroT168922">
    <property type="protein sequence ID" value="HelroP168922"/>
    <property type="gene ID" value="HelroG168922"/>
</dbReference>
<dbReference type="EMBL" id="KB096023">
    <property type="protein sequence ID" value="ESO08992.1"/>
    <property type="molecule type" value="Genomic_DNA"/>
</dbReference>
<evidence type="ECO:0000256" key="2">
    <source>
        <dbReference type="SAM" id="Phobius"/>
    </source>
</evidence>
<dbReference type="HOGENOM" id="CLU_574004_0_0_1"/>
<feature type="region of interest" description="Disordered" evidence="1">
    <location>
        <begin position="37"/>
        <end position="140"/>
    </location>
</feature>
<reference evidence="3 5" key="2">
    <citation type="journal article" date="2013" name="Nature">
        <title>Insights into bilaterian evolution from three spiralian genomes.</title>
        <authorList>
            <person name="Simakov O."/>
            <person name="Marletaz F."/>
            <person name="Cho S.J."/>
            <person name="Edsinger-Gonzales E."/>
            <person name="Havlak P."/>
            <person name="Hellsten U."/>
            <person name="Kuo D.H."/>
            <person name="Larsson T."/>
            <person name="Lv J."/>
            <person name="Arendt D."/>
            <person name="Savage R."/>
            <person name="Osoegawa K."/>
            <person name="de Jong P."/>
            <person name="Grimwood J."/>
            <person name="Chapman J.A."/>
            <person name="Shapiro H."/>
            <person name="Aerts A."/>
            <person name="Otillar R.P."/>
            <person name="Terry A.Y."/>
            <person name="Boore J.L."/>
            <person name="Grigoriev I.V."/>
            <person name="Lindberg D.R."/>
            <person name="Seaver E.C."/>
            <person name="Weisblat D.A."/>
            <person name="Putnam N.H."/>
            <person name="Rokhsar D.S."/>
        </authorList>
    </citation>
    <scope>NUCLEOTIDE SEQUENCE</scope>
</reference>